<name>A0A7J6QFG5_PEROL</name>
<evidence type="ECO:0000256" key="1">
    <source>
        <dbReference type="ARBA" id="ARBA00007623"/>
    </source>
</evidence>
<feature type="active site" evidence="2">
    <location>
        <position position="43"/>
    </location>
</feature>
<keyword evidence="6" id="KW-1185">Reference proteome</keyword>
<gene>
    <name evidence="5" type="ORF">FOZ63_024754</name>
</gene>
<protein>
    <recommendedName>
        <fullName evidence="4">Calpain catalytic domain-containing protein</fullName>
    </recommendedName>
</protein>
<dbReference type="AlphaFoldDB" id="A0A7J6QFG5"/>
<comment type="caution">
    <text evidence="3">Lacks conserved residue(s) required for the propagation of feature annotation.</text>
</comment>
<evidence type="ECO:0000313" key="6">
    <source>
        <dbReference type="Proteomes" id="UP000553632"/>
    </source>
</evidence>
<evidence type="ECO:0000259" key="4">
    <source>
        <dbReference type="PROSITE" id="PS50203"/>
    </source>
</evidence>
<dbReference type="OMA" id="CLAGAWH"/>
<evidence type="ECO:0000313" key="5">
    <source>
        <dbReference type="EMBL" id="KAF4707309.1"/>
    </source>
</evidence>
<comment type="similarity">
    <text evidence="1">Belongs to the peptidase C2 family.</text>
</comment>
<dbReference type="PROSITE" id="PS00139">
    <property type="entry name" value="THIOL_PROTEASE_CYS"/>
    <property type="match status" value="1"/>
</dbReference>
<organism evidence="5 6">
    <name type="scientific">Perkinsus olseni</name>
    <name type="common">Perkinsus atlanticus</name>
    <dbReference type="NCBI Taxonomy" id="32597"/>
    <lineage>
        <taxon>Eukaryota</taxon>
        <taxon>Sar</taxon>
        <taxon>Alveolata</taxon>
        <taxon>Perkinsozoa</taxon>
        <taxon>Perkinsea</taxon>
        <taxon>Perkinsida</taxon>
        <taxon>Perkinsidae</taxon>
        <taxon>Perkinsus</taxon>
    </lineage>
</organism>
<dbReference type="GO" id="GO:0004198">
    <property type="term" value="F:calcium-dependent cysteine-type endopeptidase activity"/>
    <property type="evidence" value="ECO:0007669"/>
    <property type="project" value="InterPro"/>
</dbReference>
<dbReference type="PROSITE" id="PS50203">
    <property type="entry name" value="CALPAIN_CAT"/>
    <property type="match status" value="1"/>
</dbReference>
<sequence>PTQWLRPVDIRDDVTMEIGGTPWEVIRGEPSPDDIRQGALGNCWFVGALSLLAQKPKLVESILSSSREYNPVGAYVVRLCRDGVWHNVIVDDTFPCTRLGTLAYTKAARRQLW</sequence>
<evidence type="ECO:0000256" key="2">
    <source>
        <dbReference type="PIRSR" id="PIRSR622684-1"/>
    </source>
</evidence>
<accession>A0A7J6QFG5</accession>
<proteinExistence type="inferred from homology"/>
<dbReference type="InterPro" id="IPR022684">
    <property type="entry name" value="Calpain_cysteine_protease"/>
</dbReference>
<dbReference type="PANTHER" id="PTHR10183:SF382">
    <property type="entry name" value="CALPAIN-15"/>
    <property type="match status" value="1"/>
</dbReference>
<feature type="non-terminal residue" evidence="5">
    <location>
        <position position="1"/>
    </location>
</feature>
<dbReference type="SUPFAM" id="SSF54001">
    <property type="entry name" value="Cysteine proteinases"/>
    <property type="match status" value="1"/>
</dbReference>
<dbReference type="GO" id="GO:0005737">
    <property type="term" value="C:cytoplasm"/>
    <property type="evidence" value="ECO:0007669"/>
    <property type="project" value="TreeGrafter"/>
</dbReference>
<reference evidence="5 6" key="1">
    <citation type="submission" date="2020-04" db="EMBL/GenBank/DDBJ databases">
        <title>Perkinsus olseni comparative genomics.</title>
        <authorList>
            <person name="Bogema D.R."/>
        </authorList>
    </citation>
    <scope>NUCLEOTIDE SEQUENCE [LARGE SCALE GENOMIC DNA]</scope>
    <source>
        <strain evidence="5 6">ATCC PRA-207</strain>
    </source>
</reference>
<comment type="caution">
    <text evidence="5">The sequence shown here is derived from an EMBL/GenBank/DDBJ whole genome shotgun (WGS) entry which is preliminary data.</text>
</comment>
<feature type="domain" description="Calpain catalytic" evidence="4">
    <location>
        <begin position="1"/>
        <end position="113"/>
    </location>
</feature>
<dbReference type="Pfam" id="PF00648">
    <property type="entry name" value="Peptidase_C2"/>
    <property type="match status" value="1"/>
</dbReference>
<feature type="non-terminal residue" evidence="5">
    <location>
        <position position="113"/>
    </location>
</feature>
<dbReference type="InterPro" id="IPR000169">
    <property type="entry name" value="Pept_cys_AS"/>
</dbReference>
<dbReference type="PANTHER" id="PTHR10183">
    <property type="entry name" value="CALPAIN"/>
    <property type="match status" value="1"/>
</dbReference>
<dbReference type="InterPro" id="IPR038765">
    <property type="entry name" value="Papain-like_cys_pep_sf"/>
</dbReference>
<dbReference type="Proteomes" id="UP000553632">
    <property type="component" value="Unassembled WGS sequence"/>
</dbReference>
<dbReference type="EMBL" id="JABANO010033181">
    <property type="protein sequence ID" value="KAF4707309.1"/>
    <property type="molecule type" value="Genomic_DNA"/>
</dbReference>
<evidence type="ECO:0000256" key="3">
    <source>
        <dbReference type="PROSITE-ProRule" id="PRU00239"/>
    </source>
</evidence>
<dbReference type="InterPro" id="IPR001300">
    <property type="entry name" value="Peptidase_C2_calpain_cat"/>
</dbReference>
<dbReference type="GO" id="GO:0006508">
    <property type="term" value="P:proteolysis"/>
    <property type="evidence" value="ECO:0007669"/>
    <property type="project" value="InterPro"/>
</dbReference>